<dbReference type="GO" id="GO:0016740">
    <property type="term" value="F:transferase activity"/>
    <property type="evidence" value="ECO:0007669"/>
    <property type="project" value="UniProtKB-KW"/>
</dbReference>
<dbReference type="InterPro" id="IPR023168">
    <property type="entry name" value="GatB_Yqey_C_2"/>
</dbReference>
<comment type="caution">
    <text evidence="1">The sequence shown here is derived from an EMBL/GenBank/DDBJ whole genome shotgun (WGS) entry which is preliminary data.</text>
</comment>
<dbReference type="InterPro" id="IPR003789">
    <property type="entry name" value="Asn/Gln_tRNA_amidoTrase-B-like"/>
</dbReference>
<dbReference type="STRING" id="1560234.SP90_03630"/>
<dbReference type="Gene3D" id="1.10.10.410">
    <property type="match status" value="1"/>
</dbReference>
<keyword evidence="1" id="KW-0808">Transferase</keyword>
<proteinExistence type="predicted"/>
<keyword evidence="2" id="KW-1185">Reference proteome</keyword>
<protein>
    <submittedName>
        <fullName evidence="1">Glutamyl-tRNA amidotransferase</fullName>
    </submittedName>
</protein>
<dbReference type="Pfam" id="PF09424">
    <property type="entry name" value="YqeY"/>
    <property type="match status" value="1"/>
</dbReference>
<reference evidence="1 2" key="1">
    <citation type="submission" date="2015-01" db="EMBL/GenBank/DDBJ databases">
        <title>Desulfovibrio sp. JC271 draft genome sequence.</title>
        <authorList>
            <person name="Shivani Y."/>
            <person name="Subhash Y."/>
            <person name="Sasikala C."/>
            <person name="Ramana C.V."/>
        </authorList>
    </citation>
    <scope>NUCLEOTIDE SEQUENCE [LARGE SCALE GENOMIC DNA]</scope>
    <source>
        <strain evidence="1 2">JC271</strain>
    </source>
</reference>
<gene>
    <name evidence="1" type="ORF">SP90_03630</name>
</gene>
<evidence type="ECO:0000313" key="1">
    <source>
        <dbReference type="EMBL" id="OBQ55726.1"/>
    </source>
</evidence>
<dbReference type="InterPro" id="IPR042184">
    <property type="entry name" value="YqeY/Aim41_N"/>
</dbReference>
<dbReference type="PANTHER" id="PTHR28055:SF1">
    <property type="entry name" value="ALTERED INHERITANCE OF MITOCHONDRIA PROTEIN 41, MITOCHONDRIAL"/>
    <property type="match status" value="1"/>
</dbReference>
<evidence type="ECO:0000313" key="2">
    <source>
        <dbReference type="Proteomes" id="UP000091979"/>
    </source>
</evidence>
<dbReference type="PATRIC" id="fig|1560234.3.peg.2597"/>
<dbReference type="Proteomes" id="UP000091979">
    <property type="component" value="Unassembled WGS sequence"/>
</dbReference>
<dbReference type="Gene3D" id="1.10.1510.10">
    <property type="entry name" value="Uncharacterised protein YqeY/AIM41 PF09424, N-terminal domain"/>
    <property type="match status" value="1"/>
</dbReference>
<dbReference type="AlphaFoldDB" id="A0A1B7XJP7"/>
<dbReference type="InterPro" id="IPR019004">
    <property type="entry name" value="YqeY/Aim41"/>
</dbReference>
<dbReference type="SUPFAM" id="SSF89095">
    <property type="entry name" value="GatB/YqeY motif"/>
    <property type="match status" value="1"/>
</dbReference>
<dbReference type="PANTHER" id="PTHR28055">
    <property type="entry name" value="ALTERED INHERITANCE OF MITOCHONDRIA PROTEIN 41, MITOCHONDRIAL"/>
    <property type="match status" value="1"/>
</dbReference>
<accession>A0A1B7XJP7</accession>
<dbReference type="GO" id="GO:0016884">
    <property type="term" value="F:carbon-nitrogen ligase activity, with glutamine as amido-N-donor"/>
    <property type="evidence" value="ECO:0007669"/>
    <property type="project" value="InterPro"/>
</dbReference>
<sequence length="147" mass="16548">MSLIQQIDKDYITAYKAKEQVALGVLRHLKTAAKNMQIDLKRELTEEEMLDVVMKQAKQRQDSIEQFRAANREDLAEKEVAELEVLQTYLPSQLSDEELEELVTKTVAETGASGMQDMGKVMNAIMAEYKGRVDGKKLSASVRAKLA</sequence>
<dbReference type="EMBL" id="JXMS01000004">
    <property type="protein sequence ID" value="OBQ55726.1"/>
    <property type="molecule type" value="Genomic_DNA"/>
</dbReference>
<dbReference type="RefSeq" id="WP_066852695.1">
    <property type="nucleotide sequence ID" value="NZ_JXMS01000004.1"/>
</dbReference>
<name>A0A1B7XJP7_9BACT</name>
<organism evidence="1 2">
    <name type="scientific">Halodesulfovibrio spirochaetisodalis</name>
    <dbReference type="NCBI Taxonomy" id="1560234"/>
    <lineage>
        <taxon>Bacteria</taxon>
        <taxon>Pseudomonadati</taxon>
        <taxon>Thermodesulfobacteriota</taxon>
        <taxon>Desulfovibrionia</taxon>
        <taxon>Desulfovibrionales</taxon>
        <taxon>Desulfovibrionaceae</taxon>
        <taxon>Halodesulfovibrio</taxon>
    </lineage>
</organism>
<dbReference type="OrthoDB" id="9788127at2"/>